<keyword evidence="6 11" id="KW-0812">Transmembrane</keyword>
<dbReference type="AlphaFoldDB" id="A0A1Z5R1V6"/>
<organism evidence="12 13">
    <name type="scientific">Sorghum bicolor</name>
    <name type="common">Sorghum</name>
    <name type="synonym">Sorghum vulgare</name>
    <dbReference type="NCBI Taxonomy" id="4558"/>
    <lineage>
        <taxon>Eukaryota</taxon>
        <taxon>Viridiplantae</taxon>
        <taxon>Streptophyta</taxon>
        <taxon>Embryophyta</taxon>
        <taxon>Tracheophyta</taxon>
        <taxon>Spermatophyta</taxon>
        <taxon>Magnoliopsida</taxon>
        <taxon>Liliopsida</taxon>
        <taxon>Poales</taxon>
        <taxon>Poaceae</taxon>
        <taxon>PACMAD clade</taxon>
        <taxon>Panicoideae</taxon>
        <taxon>Andropogonodae</taxon>
        <taxon>Andropogoneae</taxon>
        <taxon>Sorghinae</taxon>
        <taxon>Sorghum</taxon>
    </lineage>
</organism>
<evidence type="ECO:0000313" key="13">
    <source>
        <dbReference type="Proteomes" id="UP000000768"/>
    </source>
</evidence>
<accession>A0A1Z5R1V6</accession>
<evidence type="ECO:0000313" key="12">
    <source>
        <dbReference type="EMBL" id="OQU77336.1"/>
    </source>
</evidence>
<feature type="transmembrane region" description="Helical" evidence="11">
    <location>
        <begin position="346"/>
        <end position="365"/>
    </location>
</feature>
<comment type="subcellular location">
    <subcellularLocation>
        <location evidence="2">Cell membrane</location>
    </subcellularLocation>
    <subcellularLocation>
        <location evidence="1">Endomembrane system</location>
        <topology evidence="1">Multi-pass membrane protein</topology>
    </subcellularLocation>
</comment>
<dbReference type="InterPro" id="IPR030183">
    <property type="entry name" value="SLAC/SLAH"/>
</dbReference>
<dbReference type="Pfam" id="PF03595">
    <property type="entry name" value="SLAC1"/>
    <property type="match status" value="1"/>
</dbReference>
<feature type="transmembrane region" description="Helical" evidence="11">
    <location>
        <begin position="377"/>
        <end position="396"/>
    </location>
</feature>
<feature type="compositionally biased region" description="Acidic residues" evidence="10">
    <location>
        <begin position="123"/>
        <end position="140"/>
    </location>
</feature>
<keyword evidence="13" id="KW-1185">Reference proteome</keyword>
<feature type="transmembrane region" description="Helical" evidence="11">
    <location>
        <begin position="323"/>
        <end position="340"/>
    </location>
</feature>
<dbReference type="OrthoDB" id="1099at2759"/>
<evidence type="ECO:0000256" key="2">
    <source>
        <dbReference type="ARBA" id="ARBA00004236"/>
    </source>
</evidence>
<keyword evidence="8" id="KW-0406">Ion transport</keyword>
<dbReference type="GO" id="GO:0012505">
    <property type="term" value="C:endomembrane system"/>
    <property type="evidence" value="ECO:0007669"/>
    <property type="project" value="UniProtKB-SubCell"/>
</dbReference>
<comment type="similarity">
    <text evidence="3">Belongs to the SLAC1 S-type anion channel family.</text>
</comment>
<dbReference type="Gramene" id="OQU77336">
    <property type="protein sequence ID" value="OQU77336"/>
    <property type="gene ID" value="SORBI_3009G029900"/>
</dbReference>
<evidence type="ECO:0000256" key="9">
    <source>
        <dbReference type="ARBA" id="ARBA00023136"/>
    </source>
</evidence>
<feature type="transmembrane region" description="Helical" evidence="11">
    <location>
        <begin position="254"/>
        <end position="273"/>
    </location>
</feature>
<dbReference type="Proteomes" id="UP000000768">
    <property type="component" value="Chromosome 9"/>
</dbReference>
<proteinExistence type="inferred from homology"/>
<evidence type="ECO:0000256" key="5">
    <source>
        <dbReference type="ARBA" id="ARBA00022475"/>
    </source>
</evidence>
<dbReference type="GO" id="GO:0005886">
    <property type="term" value="C:plasma membrane"/>
    <property type="evidence" value="ECO:0007669"/>
    <property type="project" value="UniProtKB-SubCell"/>
</dbReference>
<dbReference type="OMA" id="RREFCNP"/>
<evidence type="ECO:0000256" key="7">
    <source>
        <dbReference type="ARBA" id="ARBA00022989"/>
    </source>
</evidence>
<keyword evidence="9 11" id="KW-0472">Membrane</keyword>
<evidence type="ECO:0000256" key="11">
    <source>
        <dbReference type="SAM" id="Phobius"/>
    </source>
</evidence>
<evidence type="ECO:0000256" key="10">
    <source>
        <dbReference type="SAM" id="MobiDB-lite"/>
    </source>
</evidence>
<feature type="transmembrane region" description="Helical" evidence="11">
    <location>
        <begin position="408"/>
        <end position="428"/>
    </location>
</feature>
<dbReference type="InterPro" id="IPR004695">
    <property type="entry name" value="SLAC1/Mae1/Ssu1/TehA"/>
</dbReference>
<gene>
    <name evidence="12" type="ORF">SORBI_3009G029900</name>
</gene>
<feature type="region of interest" description="Disordered" evidence="10">
    <location>
        <begin position="123"/>
        <end position="143"/>
    </location>
</feature>
<protein>
    <submittedName>
        <fullName evidence="12">Uncharacterized protein</fullName>
    </submittedName>
</protein>
<dbReference type="InParanoid" id="A0A1Z5R1V6"/>
<evidence type="ECO:0000256" key="6">
    <source>
        <dbReference type="ARBA" id="ARBA00022692"/>
    </source>
</evidence>
<feature type="transmembrane region" description="Helical" evidence="11">
    <location>
        <begin position="176"/>
        <end position="199"/>
    </location>
</feature>
<reference evidence="13" key="2">
    <citation type="journal article" date="2018" name="Plant J.">
        <title>The Sorghum bicolor reference genome: improved assembly, gene annotations, a transcriptome atlas, and signatures of genome organization.</title>
        <authorList>
            <person name="McCormick R.F."/>
            <person name="Truong S.K."/>
            <person name="Sreedasyam A."/>
            <person name="Jenkins J."/>
            <person name="Shu S."/>
            <person name="Sims D."/>
            <person name="Kennedy M."/>
            <person name="Amirebrahimi M."/>
            <person name="Weers B.D."/>
            <person name="McKinley B."/>
            <person name="Mattison A."/>
            <person name="Morishige D.T."/>
            <person name="Grimwood J."/>
            <person name="Schmutz J."/>
            <person name="Mullet J.E."/>
        </authorList>
    </citation>
    <scope>NUCLEOTIDE SEQUENCE [LARGE SCALE GENOMIC DNA]</scope>
    <source>
        <strain evidence="13">cv. BTx623</strain>
    </source>
</reference>
<name>A0A1Z5R1V6_SORBI</name>
<dbReference type="GO" id="GO:0006873">
    <property type="term" value="P:intracellular monoatomic ion homeostasis"/>
    <property type="evidence" value="ECO:0007669"/>
    <property type="project" value="InterPro"/>
</dbReference>
<reference evidence="12 13" key="1">
    <citation type="journal article" date="2009" name="Nature">
        <title>The Sorghum bicolor genome and the diversification of grasses.</title>
        <authorList>
            <person name="Paterson A.H."/>
            <person name="Bowers J.E."/>
            <person name="Bruggmann R."/>
            <person name="Dubchak I."/>
            <person name="Grimwood J."/>
            <person name="Gundlach H."/>
            <person name="Haberer G."/>
            <person name="Hellsten U."/>
            <person name="Mitros T."/>
            <person name="Poliakov A."/>
            <person name="Schmutz J."/>
            <person name="Spannagl M."/>
            <person name="Tang H."/>
            <person name="Wang X."/>
            <person name="Wicker T."/>
            <person name="Bharti A.K."/>
            <person name="Chapman J."/>
            <person name="Feltus F.A."/>
            <person name="Gowik U."/>
            <person name="Grigoriev I.V."/>
            <person name="Lyons E."/>
            <person name="Maher C.A."/>
            <person name="Martis M."/>
            <person name="Narechania A."/>
            <person name="Otillar R.P."/>
            <person name="Penning B.W."/>
            <person name="Salamov A.A."/>
            <person name="Wang Y."/>
            <person name="Zhang L."/>
            <person name="Carpita N.C."/>
            <person name="Freeling M."/>
            <person name="Gingle A.R."/>
            <person name="Hash C.T."/>
            <person name="Keller B."/>
            <person name="Klein P."/>
            <person name="Kresovich S."/>
            <person name="McCann M.C."/>
            <person name="Ming R."/>
            <person name="Peterson D.G."/>
            <person name="Mehboob-ur-Rahman"/>
            <person name="Ware D."/>
            <person name="Westhoff P."/>
            <person name="Mayer K.F."/>
            <person name="Messing J."/>
            <person name="Rokhsar D.S."/>
        </authorList>
    </citation>
    <scope>NUCLEOTIDE SEQUENCE [LARGE SCALE GENOMIC DNA]</scope>
    <source>
        <strain evidence="13">cv. BTx623</strain>
    </source>
</reference>
<evidence type="ECO:0000256" key="3">
    <source>
        <dbReference type="ARBA" id="ARBA00007808"/>
    </source>
</evidence>
<feature type="transmembrane region" description="Helical" evidence="11">
    <location>
        <begin position="219"/>
        <end position="242"/>
    </location>
</feature>
<evidence type="ECO:0000256" key="1">
    <source>
        <dbReference type="ARBA" id="ARBA00004127"/>
    </source>
</evidence>
<dbReference type="PANTHER" id="PTHR31269:SF6">
    <property type="entry name" value="S-TYPE ANION CHANNEL SLAH3"/>
    <property type="match status" value="1"/>
</dbReference>
<dbReference type="InterPro" id="IPR038665">
    <property type="entry name" value="Voltage-dep_anion_channel_sf"/>
</dbReference>
<feature type="transmembrane region" description="Helical" evidence="11">
    <location>
        <begin position="285"/>
        <end position="302"/>
    </location>
</feature>
<sequence>MAAGMDGASPVARKEADVAVTVSAQAAAHGDQAAHVQETDIPYSIACSVPLSPSGLHLGACTSICSDGDAVRMAINLSEEPWRDRRFDHLKTFSSCVERQLSTLHPPAPAEIEVVADSKIISEEEEEEEEEETDDGDGENEVPSADRYFSALQGPELETLRATEVSTLPDNETWPFLLRFPVSAFGMCLGVSSQAMLWKSLETEPSMAFLHVSPAVNQALWWVSVALTGFVSAVYLLKAVFYFEAVRREFCNPIRVNFFFAPWVACLFLVKGHPRPVAAIHDSHVVWYVLMTPILLLDLKIYGQWLSGGGRRLSKVANPTSHLAIVGNFVGAVLGALVGLHEAPLFFFAVGLAHYAVLFVTLYQWLDTNDVRLPKELHPVFFLFVAVPSVASMAWARLSGEFGFAAKIPYFISLFLFMSLVVRVNLFFRGVRFSLAWWAYTFPMTSVAMATTVYASSVNSLVSRALAIGLAGIASVTVTGVLGATMYHAFVRKDLFPNDVSIAISMQRPNKPNHAVAQLARCIPLS</sequence>
<keyword evidence="4" id="KW-0813">Transport</keyword>
<dbReference type="eggNOG" id="ENOG502QQKN">
    <property type="taxonomic scope" value="Eukaryota"/>
</dbReference>
<evidence type="ECO:0000256" key="4">
    <source>
        <dbReference type="ARBA" id="ARBA00022448"/>
    </source>
</evidence>
<keyword evidence="7 11" id="KW-1133">Transmembrane helix</keyword>
<evidence type="ECO:0000256" key="8">
    <source>
        <dbReference type="ARBA" id="ARBA00023065"/>
    </source>
</evidence>
<dbReference type="KEGG" id="sbi:8068172"/>
<dbReference type="GO" id="GO:0008308">
    <property type="term" value="F:voltage-gated monoatomic anion channel activity"/>
    <property type="evidence" value="ECO:0007669"/>
    <property type="project" value="InterPro"/>
</dbReference>
<keyword evidence="5" id="KW-1003">Cell membrane</keyword>
<dbReference type="CDD" id="cd09323">
    <property type="entry name" value="TDT_SLAC1_like"/>
    <property type="match status" value="1"/>
</dbReference>
<feature type="transmembrane region" description="Helical" evidence="11">
    <location>
        <begin position="435"/>
        <end position="455"/>
    </location>
</feature>
<dbReference type="PANTHER" id="PTHR31269">
    <property type="entry name" value="S-TYPE ANION CHANNEL SLAH3"/>
    <property type="match status" value="1"/>
</dbReference>
<dbReference type="EMBL" id="CM000768">
    <property type="protein sequence ID" value="OQU77336.1"/>
    <property type="molecule type" value="Genomic_DNA"/>
</dbReference>
<feature type="transmembrane region" description="Helical" evidence="11">
    <location>
        <begin position="461"/>
        <end position="484"/>
    </location>
</feature>
<dbReference type="Gene3D" id="1.50.10.150">
    <property type="entry name" value="Voltage-dependent anion channel"/>
    <property type="match status" value="1"/>
</dbReference>